<dbReference type="GeneID" id="111254469"/>
<dbReference type="SUPFAM" id="SSF49329">
    <property type="entry name" value="Cu,Zn superoxide dismutase-like"/>
    <property type="match status" value="1"/>
</dbReference>
<dbReference type="PROSITE" id="PS00332">
    <property type="entry name" value="SOD_CU_ZN_2"/>
    <property type="match status" value="1"/>
</dbReference>
<keyword evidence="1" id="KW-0479">Metal-binding</keyword>
<keyword evidence="2" id="KW-0812">Transmembrane</keyword>
<proteinExistence type="inferred from homology"/>
<comment type="catalytic activity">
    <reaction evidence="1">
        <text>2 superoxide + 2 H(+) = H2O2 + O2</text>
        <dbReference type="Rhea" id="RHEA:20696"/>
        <dbReference type="ChEBI" id="CHEBI:15378"/>
        <dbReference type="ChEBI" id="CHEBI:15379"/>
        <dbReference type="ChEBI" id="CHEBI:16240"/>
        <dbReference type="ChEBI" id="CHEBI:18421"/>
        <dbReference type="EC" id="1.15.1.1"/>
    </reaction>
</comment>
<protein>
    <recommendedName>
        <fullName evidence="1">Superoxide dismutase [Cu-Zn]</fullName>
        <ecNumber evidence="1">1.15.1.1</ecNumber>
    </recommendedName>
</protein>
<dbReference type="RefSeq" id="XP_022671079.1">
    <property type="nucleotide sequence ID" value="XM_022815344.1"/>
</dbReference>
<dbReference type="EC" id="1.15.1.1" evidence="1"/>
<dbReference type="PRINTS" id="PR00068">
    <property type="entry name" value="CUZNDISMTASE"/>
</dbReference>
<dbReference type="CDD" id="cd00305">
    <property type="entry name" value="Cu-Zn_Superoxide_Dismutase"/>
    <property type="match status" value="1"/>
</dbReference>
<name>A0A7M7KUP0_VARDE</name>
<dbReference type="InParanoid" id="A0A7M7KUP0"/>
<sequence>MRIDSDSSFTLSLRYTKPSTHSRVLNIKYLAFGAVAVTIIVVLWVVFIPKDAHQTGQRATCKLIGSVKGTLVLEEVDGKLKIEGKLSNITLGKHAIHIHESGNTGNNCLDAGPHYNPTNVDHGGPTDKVRHIGDFGNFDITSDPFLLSYEDPVAKLHGSWPVLDRGIVIHASEDDLGRGHNPASKKNGNAGARLACCPITAI</sequence>
<organism evidence="4 5">
    <name type="scientific">Varroa destructor</name>
    <name type="common">Honeybee mite</name>
    <dbReference type="NCBI Taxonomy" id="109461"/>
    <lineage>
        <taxon>Eukaryota</taxon>
        <taxon>Metazoa</taxon>
        <taxon>Ecdysozoa</taxon>
        <taxon>Arthropoda</taxon>
        <taxon>Chelicerata</taxon>
        <taxon>Arachnida</taxon>
        <taxon>Acari</taxon>
        <taxon>Parasitiformes</taxon>
        <taxon>Mesostigmata</taxon>
        <taxon>Gamasina</taxon>
        <taxon>Dermanyssoidea</taxon>
        <taxon>Varroidae</taxon>
        <taxon>Varroa</taxon>
    </lineage>
</organism>
<comment type="similarity">
    <text evidence="1">Belongs to the Cu-Zn superoxide dismutase family.</text>
</comment>
<evidence type="ECO:0000256" key="1">
    <source>
        <dbReference type="RuleBase" id="RU000393"/>
    </source>
</evidence>
<comment type="function">
    <text evidence="1">Destroys radicals which are normally produced within the cells and which are toxic to biological systems.</text>
</comment>
<keyword evidence="2" id="KW-0472">Membrane</keyword>
<feature type="domain" description="Superoxide dismutase copper/zinc binding" evidence="3">
    <location>
        <begin position="67"/>
        <end position="199"/>
    </location>
</feature>
<keyword evidence="1" id="KW-0862">Zinc</keyword>
<accession>A0A7M7KUP0</accession>
<feature type="transmembrane region" description="Helical" evidence="2">
    <location>
        <begin position="29"/>
        <end position="48"/>
    </location>
</feature>
<dbReference type="Proteomes" id="UP000594260">
    <property type="component" value="Unplaced"/>
</dbReference>
<dbReference type="InterPro" id="IPR036423">
    <property type="entry name" value="SOD-like_Cu/Zn_dom_sf"/>
</dbReference>
<reference evidence="4" key="1">
    <citation type="submission" date="2021-01" db="UniProtKB">
        <authorList>
            <consortium name="EnsemblMetazoa"/>
        </authorList>
    </citation>
    <scope>IDENTIFICATION</scope>
</reference>
<dbReference type="InterPro" id="IPR018152">
    <property type="entry name" value="SOD_Cu/Zn_BS"/>
</dbReference>
<keyword evidence="1" id="KW-0186">Copper</keyword>
<dbReference type="Pfam" id="PF00080">
    <property type="entry name" value="Sod_Cu"/>
    <property type="match status" value="1"/>
</dbReference>
<dbReference type="InterPro" id="IPR001424">
    <property type="entry name" value="SOD_Cu_Zn_dom"/>
</dbReference>
<keyword evidence="1" id="KW-0560">Oxidoreductase</keyword>
<evidence type="ECO:0000313" key="5">
    <source>
        <dbReference type="Proteomes" id="UP000594260"/>
    </source>
</evidence>
<dbReference type="Gene3D" id="2.60.40.200">
    <property type="entry name" value="Superoxide dismutase, copper/zinc binding domain"/>
    <property type="match status" value="1"/>
</dbReference>
<comment type="cofactor">
    <cofactor evidence="1">
        <name>Cu cation</name>
        <dbReference type="ChEBI" id="CHEBI:23378"/>
    </cofactor>
    <text evidence="1">Binds 1 copper ion per subunit.</text>
</comment>
<dbReference type="GO" id="GO:0004784">
    <property type="term" value="F:superoxide dismutase activity"/>
    <property type="evidence" value="ECO:0007669"/>
    <property type="project" value="UniProtKB-EC"/>
</dbReference>
<dbReference type="GO" id="GO:0005507">
    <property type="term" value="F:copper ion binding"/>
    <property type="evidence" value="ECO:0007669"/>
    <property type="project" value="InterPro"/>
</dbReference>
<dbReference type="EnsemblMetazoa" id="XM_022815344">
    <property type="protein sequence ID" value="XP_022671079"/>
    <property type="gene ID" value="LOC111254469"/>
</dbReference>
<dbReference type="AlphaFoldDB" id="A0A7M7KUP0"/>
<dbReference type="InterPro" id="IPR024134">
    <property type="entry name" value="SOD_Cu/Zn_/chaperone"/>
</dbReference>
<keyword evidence="2" id="KW-1133">Transmembrane helix</keyword>
<dbReference type="PANTHER" id="PTHR10003">
    <property type="entry name" value="SUPEROXIDE DISMUTASE CU-ZN -RELATED"/>
    <property type="match status" value="1"/>
</dbReference>
<evidence type="ECO:0000313" key="4">
    <source>
        <dbReference type="EnsemblMetazoa" id="XP_022671079"/>
    </source>
</evidence>
<dbReference type="KEGG" id="vde:111254469"/>
<keyword evidence="5" id="KW-1185">Reference proteome</keyword>
<evidence type="ECO:0000256" key="2">
    <source>
        <dbReference type="SAM" id="Phobius"/>
    </source>
</evidence>
<comment type="cofactor">
    <cofactor evidence="1">
        <name>Zn(2+)</name>
        <dbReference type="ChEBI" id="CHEBI:29105"/>
    </cofactor>
    <text evidence="1">Binds 1 zinc ion per subunit.</text>
</comment>
<evidence type="ECO:0000259" key="3">
    <source>
        <dbReference type="Pfam" id="PF00080"/>
    </source>
</evidence>
<dbReference type="OrthoDB" id="2015551at2759"/>